<dbReference type="STRING" id="931890.G8JTU3"/>
<gene>
    <name evidence="6" type="ordered locus">Ecym_4392</name>
</gene>
<keyword evidence="7" id="KW-1185">Reference proteome</keyword>
<dbReference type="FunCoup" id="G8JTU3">
    <property type="interactions" value="71"/>
</dbReference>
<dbReference type="EMBL" id="CP002500">
    <property type="protein sequence ID" value="AET39446.1"/>
    <property type="molecule type" value="Genomic_DNA"/>
</dbReference>
<dbReference type="OrthoDB" id="5559898at2759"/>
<dbReference type="AlphaFoldDB" id="G8JTU3"/>
<dbReference type="GO" id="GO:0005634">
    <property type="term" value="C:nucleus"/>
    <property type="evidence" value="ECO:0007669"/>
    <property type="project" value="UniProtKB-SubCell"/>
</dbReference>
<keyword evidence="4" id="KW-0677">Repeat</keyword>
<dbReference type="Proteomes" id="UP000006790">
    <property type="component" value="Chromosome 4"/>
</dbReference>
<evidence type="ECO:0000256" key="1">
    <source>
        <dbReference type="ARBA" id="ARBA00004123"/>
    </source>
</evidence>
<dbReference type="OMA" id="LRHLMYN"/>
<accession>G8JTU3</accession>
<protein>
    <recommendedName>
        <fullName evidence="8">Armadillo-like helical domain-containing protein</fullName>
    </recommendedName>
</protein>
<dbReference type="GO" id="GO:0043161">
    <property type="term" value="P:proteasome-mediated ubiquitin-dependent protein catabolic process"/>
    <property type="evidence" value="ECO:0007669"/>
    <property type="project" value="EnsemblFungi"/>
</dbReference>
<comment type="subcellular location">
    <subcellularLocation>
        <location evidence="2">Cytoplasm</location>
    </subcellularLocation>
    <subcellularLocation>
        <location evidence="1">Nucleus</location>
    </subcellularLocation>
</comment>
<dbReference type="RefSeq" id="XP_003646263.1">
    <property type="nucleotide sequence ID" value="XM_003646215.1"/>
</dbReference>
<dbReference type="PANTHER" id="PTHR15651:SF7">
    <property type="entry name" value="ARMADILLO REPEAT-CONTAINING PROTEIN 8"/>
    <property type="match status" value="1"/>
</dbReference>
<evidence type="ECO:0000313" key="6">
    <source>
        <dbReference type="EMBL" id="AET39446.1"/>
    </source>
</evidence>
<dbReference type="GO" id="GO:0005773">
    <property type="term" value="C:vacuole"/>
    <property type="evidence" value="ECO:0007669"/>
    <property type="project" value="GOC"/>
</dbReference>
<dbReference type="GO" id="GO:0034657">
    <property type="term" value="C:GID complex"/>
    <property type="evidence" value="ECO:0007669"/>
    <property type="project" value="EnsemblFungi"/>
</dbReference>
<dbReference type="SUPFAM" id="SSF48371">
    <property type="entry name" value="ARM repeat"/>
    <property type="match status" value="1"/>
</dbReference>
<dbReference type="GO" id="GO:0007039">
    <property type="term" value="P:protein catabolic process in the vacuole"/>
    <property type="evidence" value="ECO:0007669"/>
    <property type="project" value="EnsemblFungi"/>
</dbReference>
<dbReference type="Gene3D" id="1.25.10.10">
    <property type="entry name" value="Leucine-rich Repeat Variant"/>
    <property type="match status" value="1"/>
</dbReference>
<evidence type="ECO:0008006" key="8">
    <source>
        <dbReference type="Google" id="ProtNLM"/>
    </source>
</evidence>
<evidence type="ECO:0000256" key="3">
    <source>
        <dbReference type="ARBA" id="ARBA00022490"/>
    </source>
</evidence>
<evidence type="ECO:0000256" key="5">
    <source>
        <dbReference type="ARBA" id="ARBA00023242"/>
    </source>
</evidence>
<sequence>MVRVGSVNILGQHALFDSEYMSALKHKIVGDQACKLQIFLNHRELIDRLINVDSGDVNLKVRSLDLLLSLMNLEVHIRNELDYIYAYTATKILESAKLDGTVPIEVCHKTVELLNLCLNNCGFNYKNSDVDMKSVIPKYFPKLLVYYISHDRAGLSEQHNLITVRTIIELMTLMFKGKDIIEPSEAVLRSLDSLILSIVERYIYQLEFKYVIKMNFSPRAQKERYRPLINKGIQKGQPLPFTSVPQAVQICNPMDETLFWLSVILYIETFKKNPIKNSLWLNQTFTLFISSLLKSQNTNLRACAVQFLVTPYFFNPKKTLPMQPHQLWLPYLVYLVNYDDLPWWIDPLETLTELVTFYNTQNPLNNEIIEFLYRTNLLHGLITIFVKCLSLDYQTSASLSTITSCLKLFAQVTRNDEKCRLLLLEDNQLMQHVEHALQTHLDLLNMFLLNADKIQKSLEPEDVMPPFYTSKMTLQWVSLLRSFSRSVNSLRTRLRRTTLGEQFLQLAETIYLLLKRAEFASDELLVAEMEILSMVFAVISNFAMEFSNLQVYMVKHGVLQMAHDILVDPIFNDQIECAPEYARYKLRFPSENVSAVKINVLWMLKHLIYNSNTQDKLGLLKVIPMDTILEYINDKNWAVQEQCFQLIRNLTCNSRKVINILLYHFRDKEPPASEGEMRYSMRSTYLFEFLSHKLRSLDPRNPHQMGTLVSVIHIVVNFTVINESKRHMIIDQEEILEIVKTILSESNSNNERFCNNEDAKLGCIWMLTNLIWNSSFSNYTHTAPFDYTPTAPTSDSSIRPTEELRSAQFETGGSTAYSDDSDREFEDDCMEMDETGDFVRLSMSSPTGRNPALVRYRKLEKMGFYELVHERTFDEYLNVRERARTLLFHMDMLRKGGST</sequence>
<dbReference type="InterPro" id="IPR016024">
    <property type="entry name" value="ARM-type_fold"/>
</dbReference>
<dbReference type="InterPro" id="IPR038739">
    <property type="entry name" value="ARMC8/Vid28"/>
</dbReference>
<dbReference type="PANTHER" id="PTHR15651">
    <property type="entry name" value="ARMADILLO REPEAT-CONTAINING PROTEIN 8"/>
    <property type="match status" value="1"/>
</dbReference>
<evidence type="ECO:0000313" key="7">
    <source>
        <dbReference type="Proteomes" id="UP000006790"/>
    </source>
</evidence>
<keyword evidence="3" id="KW-0963">Cytoplasm</keyword>
<evidence type="ECO:0000256" key="2">
    <source>
        <dbReference type="ARBA" id="ARBA00004496"/>
    </source>
</evidence>
<dbReference type="GeneID" id="11472794"/>
<dbReference type="KEGG" id="erc:Ecym_4392"/>
<name>G8JTU3_ERECY</name>
<keyword evidence="5" id="KW-0539">Nucleus</keyword>
<dbReference type="HOGENOM" id="CLU_316687_0_0_1"/>
<evidence type="ECO:0000256" key="4">
    <source>
        <dbReference type="ARBA" id="ARBA00022737"/>
    </source>
</evidence>
<dbReference type="eggNOG" id="KOG1293">
    <property type="taxonomic scope" value="Eukaryota"/>
</dbReference>
<proteinExistence type="predicted"/>
<reference evidence="7" key="1">
    <citation type="journal article" date="2012" name="G3 (Bethesda)">
        <title>Pichia sorbitophila, an interspecies yeast hybrid reveals early steps of genome resolution following polyploidization.</title>
        <authorList>
            <person name="Leh Louis V."/>
            <person name="Despons L."/>
            <person name="Friedrich A."/>
            <person name="Martin T."/>
            <person name="Durrens P."/>
            <person name="Casaregola S."/>
            <person name="Neuveglise C."/>
            <person name="Fairhead C."/>
            <person name="Marck C."/>
            <person name="Cruz J.A."/>
            <person name="Straub M.L."/>
            <person name="Kugler V."/>
            <person name="Sacerdot C."/>
            <person name="Uzunov Z."/>
            <person name="Thierry A."/>
            <person name="Weiss S."/>
            <person name="Bleykasten C."/>
            <person name="De Montigny J."/>
            <person name="Jacques N."/>
            <person name="Jung P."/>
            <person name="Lemaire M."/>
            <person name="Mallet S."/>
            <person name="Morel G."/>
            <person name="Richard G.F."/>
            <person name="Sarkar A."/>
            <person name="Savel G."/>
            <person name="Schacherer J."/>
            <person name="Seret M.L."/>
            <person name="Talla E."/>
            <person name="Samson G."/>
            <person name="Jubin C."/>
            <person name="Poulain J."/>
            <person name="Vacherie B."/>
            <person name="Barbe V."/>
            <person name="Pelletier E."/>
            <person name="Sherman D.J."/>
            <person name="Westhof E."/>
            <person name="Weissenbach J."/>
            <person name="Baret P.V."/>
            <person name="Wincker P."/>
            <person name="Gaillardin C."/>
            <person name="Dujon B."/>
            <person name="Souciet J.L."/>
        </authorList>
    </citation>
    <scope>NUCLEOTIDE SEQUENCE [LARGE SCALE GENOMIC DNA]</scope>
    <source>
        <strain evidence="7">CBS 270.75 / DBVPG 7215 / KCTC 17166 / NRRL Y-17582</strain>
    </source>
</reference>
<dbReference type="InterPro" id="IPR011989">
    <property type="entry name" value="ARM-like"/>
</dbReference>
<dbReference type="GO" id="GO:0045721">
    <property type="term" value="P:negative regulation of gluconeogenesis"/>
    <property type="evidence" value="ECO:0007669"/>
    <property type="project" value="EnsemblFungi"/>
</dbReference>
<organism evidence="6 7">
    <name type="scientific">Eremothecium cymbalariae (strain CBS 270.75 / DBVPG 7215 / KCTC 17166 / NRRL Y-17582)</name>
    <name type="common">Yeast</name>
    <dbReference type="NCBI Taxonomy" id="931890"/>
    <lineage>
        <taxon>Eukaryota</taxon>
        <taxon>Fungi</taxon>
        <taxon>Dikarya</taxon>
        <taxon>Ascomycota</taxon>
        <taxon>Saccharomycotina</taxon>
        <taxon>Saccharomycetes</taxon>
        <taxon>Saccharomycetales</taxon>
        <taxon>Saccharomycetaceae</taxon>
        <taxon>Eremothecium</taxon>
    </lineage>
</organism>
<dbReference type="InParanoid" id="G8JTU3"/>